<dbReference type="Proteomes" id="UP000215559">
    <property type="component" value="Unassembled WGS sequence"/>
</dbReference>
<keyword evidence="3" id="KW-0540">Nuclease</keyword>
<protein>
    <recommendedName>
        <fullName evidence="8">DUF86 domain-containing protein</fullName>
    </recommendedName>
</protein>
<dbReference type="GO" id="GO:0016787">
    <property type="term" value="F:hydrolase activity"/>
    <property type="evidence" value="ECO:0007669"/>
    <property type="project" value="UniProtKB-KW"/>
</dbReference>
<evidence type="ECO:0008006" key="8">
    <source>
        <dbReference type="Google" id="ProtNLM"/>
    </source>
</evidence>
<keyword evidence="5" id="KW-0378">Hydrolase</keyword>
<accession>A0A235BSU3</accession>
<comment type="caution">
    <text evidence="6">The sequence shown here is derived from an EMBL/GenBank/DDBJ whole genome shotgun (WGS) entry which is preliminary data.</text>
</comment>
<evidence type="ECO:0000313" key="6">
    <source>
        <dbReference type="EMBL" id="OYD14625.1"/>
    </source>
</evidence>
<dbReference type="Pfam" id="PF01934">
    <property type="entry name" value="HepT-like"/>
    <property type="match status" value="1"/>
</dbReference>
<evidence type="ECO:0000256" key="3">
    <source>
        <dbReference type="ARBA" id="ARBA00022722"/>
    </source>
</evidence>
<dbReference type="AlphaFoldDB" id="A0A235BSU3"/>
<reference evidence="6 7" key="1">
    <citation type="submission" date="2017-07" db="EMBL/GenBank/DDBJ databases">
        <title>Recovery of genomes from metagenomes via a dereplication, aggregation, and scoring strategy.</title>
        <authorList>
            <person name="Sieber C.M."/>
            <person name="Probst A.J."/>
            <person name="Sharrar A."/>
            <person name="Thomas B.C."/>
            <person name="Hess M."/>
            <person name="Tringe S.G."/>
            <person name="Banfield J.F."/>
        </authorList>
    </citation>
    <scope>NUCLEOTIDE SEQUENCE [LARGE SCALE GENOMIC DNA]</scope>
    <source>
        <strain evidence="6">JGI_Cruoil_03_51_56</strain>
    </source>
</reference>
<evidence type="ECO:0000256" key="5">
    <source>
        <dbReference type="ARBA" id="ARBA00022801"/>
    </source>
</evidence>
<evidence type="ECO:0000256" key="1">
    <source>
        <dbReference type="ARBA" id="ARBA00022553"/>
    </source>
</evidence>
<dbReference type="PANTHER" id="PTHR34139:SF1">
    <property type="entry name" value="RNASE MJ1380-RELATED"/>
    <property type="match status" value="1"/>
</dbReference>
<evidence type="ECO:0000256" key="4">
    <source>
        <dbReference type="ARBA" id="ARBA00022741"/>
    </source>
</evidence>
<dbReference type="GO" id="GO:0000166">
    <property type="term" value="F:nucleotide binding"/>
    <property type="evidence" value="ECO:0007669"/>
    <property type="project" value="UniProtKB-KW"/>
</dbReference>
<name>A0A235BSU3_UNCW3</name>
<dbReference type="InterPro" id="IPR008201">
    <property type="entry name" value="HepT-like"/>
</dbReference>
<dbReference type="InterPro" id="IPR051813">
    <property type="entry name" value="HepT_RNase_toxin"/>
</dbReference>
<evidence type="ECO:0000256" key="2">
    <source>
        <dbReference type="ARBA" id="ARBA00022649"/>
    </source>
</evidence>
<gene>
    <name evidence="6" type="ORF">CH330_08105</name>
</gene>
<keyword evidence="2" id="KW-1277">Toxin-antitoxin system</keyword>
<dbReference type="EMBL" id="NOZP01000146">
    <property type="protein sequence ID" value="OYD14625.1"/>
    <property type="molecule type" value="Genomic_DNA"/>
</dbReference>
<dbReference type="GO" id="GO:0110001">
    <property type="term" value="C:toxin-antitoxin complex"/>
    <property type="evidence" value="ECO:0007669"/>
    <property type="project" value="InterPro"/>
</dbReference>
<organism evidence="6 7">
    <name type="scientific">candidate division WOR-3 bacterium JGI_Cruoil_03_51_56</name>
    <dbReference type="NCBI Taxonomy" id="1973747"/>
    <lineage>
        <taxon>Bacteria</taxon>
        <taxon>Bacteria division WOR-3</taxon>
    </lineage>
</organism>
<keyword evidence="4" id="KW-0547">Nucleotide-binding</keyword>
<evidence type="ECO:0000313" key="7">
    <source>
        <dbReference type="Proteomes" id="UP000215559"/>
    </source>
</evidence>
<proteinExistence type="predicted"/>
<sequence>MQPEERDLALLWDMLEAARDVARFMDGVRFAEFESDKKLRLAVERQMLVIGEAARHVSDGLKAQHPEMPWTAMIGQRNVLAHEYDEILIGRIWTAATQRIPELIRLLEPLVPADEP</sequence>
<dbReference type="GO" id="GO:0004540">
    <property type="term" value="F:RNA nuclease activity"/>
    <property type="evidence" value="ECO:0007669"/>
    <property type="project" value="InterPro"/>
</dbReference>
<keyword evidence="1" id="KW-0597">Phosphoprotein</keyword>
<dbReference type="PANTHER" id="PTHR34139">
    <property type="entry name" value="UPF0331 PROTEIN MJ0127"/>
    <property type="match status" value="1"/>
</dbReference>